<dbReference type="EMBL" id="MU865289">
    <property type="protein sequence ID" value="KAK4232182.1"/>
    <property type="molecule type" value="Genomic_DNA"/>
</dbReference>
<name>A0AAN7BZ75_9PEZI</name>
<proteinExistence type="predicted"/>
<reference evidence="1" key="1">
    <citation type="journal article" date="2023" name="Mol. Phylogenet. Evol.">
        <title>Genome-scale phylogeny and comparative genomics of the fungal order Sordariales.</title>
        <authorList>
            <person name="Hensen N."/>
            <person name="Bonometti L."/>
            <person name="Westerberg I."/>
            <person name="Brannstrom I.O."/>
            <person name="Guillou S."/>
            <person name="Cros-Aarteil S."/>
            <person name="Calhoun S."/>
            <person name="Haridas S."/>
            <person name="Kuo A."/>
            <person name="Mondo S."/>
            <person name="Pangilinan J."/>
            <person name="Riley R."/>
            <person name="LaButti K."/>
            <person name="Andreopoulos B."/>
            <person name="Lipzen A."/>
            <person name="Chen C."/>
            <person name="Yan M."/>
            <person name="Daum C."/>
            <person name="Ng V."/>
            <person name="Clum A."/>
            <person name="Steindorff A."/>
            <person name="Ohm R.A."/>
            <person name="Martin F."/>
            <person name="Silar P."/>
            <person name="Natvig D.O."/>
            <person name="Lalanne C."/>
            <person name="Gautier V."/>
            <person name="Ament-Velasquez S.L."/>
            <person name="Kruys A."/>
            <person name="Hutchinson M.I."/>
            <person name="Powell A.J."/>
            <person name="Barry K."/>
            <person name="Miller A.N."/>
            <person name="Grigoriev I.V."/>
            <person name="Debuchy R."/>
            <person name="Gladieux P."/>
            <person name="Hiltunen Thoren M."/>
            <person name="Johannesson H."/>
        </authorList>
    </citation>
    <scope>NUCLEOTIDE SEQUENCE</scope>
    <source>
        <strain evidence="1">CBS 990.96</strain>
    </source>
</reference>
<gene>
    <name evidence="1" type="ORF">QBC38DRAFT_147450</name>
</gene>
<organism evidence="1 2">
    <name type="scientific">Podospora fimiseda</name>
    <dbReference type="NCBI Taxonomy" id="252190"/>
    <lineage>
        <taxon>Eukaryota</taxon>
        <taxon>Fungi</taxon>
        <taxon>Dikarya</taxon>
        <taxon>Ascomycota</taxon>
        <taxon>Pezizomycotina</taxon>
        <taxon>Sordariomycetes</taxon>
        <taxon>Sordariomycetidae</taxon>
        <taxon>Sordariales</taxon>
        <taxon>Podosporaceae</taxon>
        <taxon>Podospora</taxon>
    </lineage>
</organism>
<protein>
    <submittedName>
        <fullName evidence="1">Uncharacterized protein</fullName>
    </submittedName>
</protein>
<evidence type="ECO:0000313" key="2">
    <source>
        <dbReference type="Proteomes" id="UP001301958"/>
    </source>
</evidence>
<dbReference type="Proteomes" id="UP001301958">
    <property type="component" value="Unassembled WGS sequence"/>
</dbReference>
<reference evidence="1" key="2">
    <citation type="submission" date="2023-05" db="EMBL/GenBank/DDBJ databases">
        <authorList>
            <consortium name="Lawrence Berkeley National Laboratory"/>
            <person name="Steindorff A."/>
            <person name="Hensen N."/>
            <person name="Bonometti L."/>
            <person name="Westerberg I."/>
            <person name="Brannstrom I.O."/>
            <person name="Guillou S."/>
            <person name="Cros-Aarteil S."/>
            <person name="Calhoun S."/>
            <person name="Haridas S."/>
            <person name="Kuo A."/>
            <person name="Mondo S."/>
            <person name="Pangilinan J."/>
            <person name="Riley R."/>
            <person name="Labutti K."/>
            <person name="Andreopoulos B."/>
            <person name="Lipzen A."/>
            <person name="Chen C."/>
            <person name="Yanf M."/>
            <person name="Daum C."/>
            <person name="Ng V."/>
            <person name="Clum A."/>
            <person name="Ohm R."/>
            <person name="Martin F."/>
            <person name="Silar P."/>
            <person name="Natvig D."/>
            <person name="Lalanne C."/>
            <person name="Gautier V."/>
            <person name="Ament-Velasquez S.L."/>
            <person name="Kruys A."/>
            <person name="Hutchinson M.I."/>
            <person name="Powell A.J."/>
            <person name="Barry K."/>
            <person name="Miller A.N."/>
            <person name="Grigoriev I.V."/>
            <person name="Debuchy R."/>
            <person name="Gladieux P."/>
            <person name="Thoren M.H."/>
            <person name="Johannesson H."/>
        </authorList>
    </citation>
    <scope>NUCLEOTIDE SEQUENCE</scope>
    <source>
        <strain evidence="1">CBS 990.96</strain>
    </source>
</reference>
<sequence length="235" mass="25280">MVTNKRQGVGIYPPEPRLSCLLFPPSRPARKKGGNPWYCLQCGIRCCTNLSPRPPSPHLPPHSPPSPCLVALLPLPPRLSSSCKHPGPVPPHCWDSDTLLGSHHNPVVDLFAISCFCYLESIRNSPSPNPLEDVLCCSDCTSWCDQRSVDASVCGHNAGFSGNGRVHPLEMAAQGLVSPITGWRACSPSEMDRLGTLNAPRLLVCTLLPATASGNDGLPLVCPCRLGPWRAGRVR</sequence>
<keyword evidence="2" id="KW-1185">Reference proteome</keyword>
<accession>A0AAN7BZ75</accession>
<evidence type="ECO:0000313" key="1">
    <source>
        <dbReference type="EMBL" id="KAK4232182.1"/>
    </source>
</evidence>
<dbReference type="AlphaFoldDB" id="A0AAN7BZ75"/>
<comment type="caution">
    <text evidence="1">The sequence shown here is derived from an EMBL/GenBank/DDBJ whole genome shotgun (WGS) entry which is preliminary data.</text>
</comment>